<evidence type="ECO:0000313" key="1">
    <source>
        <dbReference type="EMBL" id="KAF6811684.1"/>
    </source>
</evidence>
<comment type="caution">
    <text evidence="1">The sequence shown here is derived from an EMBL/GenBank/DDBJ whole genome shotgun (WGS) entry which is preliminary data.</text>
</comment>
<keyword evidence="2" id="KW-1185">Reference proteome</keyword>
<protein>
    <recommendedName>
        <fullName evidence="3">F-box domain-containing protein</fullName>
    </recommendedName>
</protein>
<sequence>MPSPPHTSDRLDGLPDELILRIINLQVDDRVGTSDGNLPLCLQRYTGLQRLEMVFPDNRAPWSWPVARPGPDDLSTGTADDDDLVPPFSWPSLHTAIIDWGGHPPPIGLLHTLDGSSGLQHLHVRADRPTALDLVAKLENLTYLGLKLGLTLLEPGLLGALCRLTRLQTLVLQLPDSIGQSAVGTFAVADSAVLALIQPLRELRKLECRGLPWRFNNTARLRRAICRTLPHIRPENIYLGGM</sequence>
<name>A0A8H6MWI4_9PEZI</name>
<evidence type="ECO:0008006" key="3">
    <source>
        <dbReference type="Google" id="ProtNLM"/>
    </source>
</evidence>
<accession>A0A8H6MWI4</accession>
<dbReference type="Proteomes" id="UP000654918">
    <property type="component" value="Unassembled WGS sequence"/>
</dbReference>
<evidence type="ECO:0000313" key="2">
    <source>
        <dbReference type="Proteomes" id="UP000654918"/>
    </source>
</evidence>
<gene>
    <name evidence="1" type="ORF">CPLU01_15062</name>
</gene>
<dbReference type="EMBL" id="WIGO01000457">
    <property type="protein sequence ID" value="KAF6811684.1"/>
    <property type="molecule type" value="Genomic_DNA"/>
</dbReference>
<organism evidence="1 2">
    <name type="scientific">Colletotrichum plurivorum</name>
    <dbReference type="NCBI Taxonomy" id="2175906"/>
    <lineage>
        <taxon>Eukaryota</taxon>
        <taxon>Fungi</taxon>
        <taxon>Dikarya</taxon>
        <taxon>Ascomycota</taxon>
        <taxon>Pezizomycotina</taxon>
        <taxon>Sordariomycetes</taxon>
        <taxon>Hypocreomycetidae</taxon>
        <taxon>Glomerellales</taxon>
        <taxon>Glomerellaceae</taxon>
        <taxon>Colletotrichum</taxon>
        <taxon>Colletotrichum orchidearum species complex</taxon>
    </lineage>
</organism>
<reference evidence="1" key="1">
    <citation type="journal article" date="2020" name="Phytopathology">
        <title>Genome Sequence Resources of Colletotrichum truncatum, C. plurivorum, C. musicola, and C. sojae: Four Species Pathogenic to Soybean (Glycine max).</title>
        <authorList>
            <person name="Rogerio F."/>
            <person name="Boufleur T.R."/>
            <person name="Ciampi-Guillardi M."/>
            <person name="Sukno S.A."/>
            <person name="Thon M.R."/>
            <person name="Massola Junior N.S."/>
            <person name="Baroncelli R."/>
        </authorList>
    </citation>
    <scope>NUCLEOTIDE SEQUENCE</scope>
    <source>
        <strain evidence="1">LFN00145</strain>
    </source>
</reference>
<dbReference type="AlphaFoldDB" id="A0A8H6MWI4"/>
<proteinExistence type="predicted"/>